<comment type="caution">
    <text evidence="2">The sequence shown here is derived from an EMBL/GenBank/DDBJ whole genome shotgun (WGS) entry which is preliminary data.</text>
</comment>
<sequence length="345" mass="39611">MAAEAYGGNKTLVPRFEAVSRWDGDIALATPASSDATIAVFKVHRGVLAYHSKVFADMLALPVDAAHNETYEDVPLVCLHDNEDDLCKLIKAMYDLSSLRLQRFDADTPLQVRGVLTLAVKYEVESVREYIVSHIEADWPRTFEELCRWRLDFLHTMEVRTLHNQDITLRAEHIYPEPASAIRLAFDFGITSILPAAFYRLSLASVKSVWKENPPGWTWNPDWFSARWDLLTGSDYRRLMNGKDALRRAQKELPWVWHDGNADCEPECMEGKQDLHDSHHPAFPQSDNDVFFELLRMSKDLRECNTASLCNLCPECREAIKQNITALLDEMWTSLPRIFLLDQEL</sequence>
<name>A0A9P3GJR2_9APHY</name>
<dbReference type="OrthoDB" id="3218112at2759"/>
<dbReference type="Pfam" id="PF00651">
    <property type="entry name" value="BTB"/>
    <property type="match status" value="1"/>
</dbReference>
<evidence type="ECO:0000259" key="1">
    <source>
        <dbReference type="PROSITE" id="PS50097"/>
    </source>
</evidence>
<feature type="domain" description="BTB" evidence="1">
    <location>
        <begin position="24"/>
        <end position="95"/>
    </location>
</feature>
<evidence type="ECO:0000313" key="2">
    <source>
        <dbReference type="EMBL" id="GJE96787.1"/>
    </source>
</evidence>
<reference evidence="2 3" key="1">
    <citation type="submission" date="2021-08" db="EMBL/GenBank/DDBJ databases">
        <title>Draft Genome Sequence of Phanerochaete sordida strain YK-624.</title>
        <authorList>
            <person name="Mori T."/>
            <person name="Dohra H."/>
            <person name="Suzuki T."/>
            <person name="Kawagishi H."/>
            <person name="Hirai H."/>
        </authorList>
    </citation>
    <scope>NUCLEOTIDE SEQUENCE [LARGE SCALE GENOMIC DNA]</scope>
    <source>
        <strain evidence="2 3">YK-624</strain>
    </source>
</reference>
<proteinExistence type="predicted"/>
<accession>A0A9P3GJR2</accession>
<protein>
    <submittedName>
        <fullName evidence="2">BTB domain-containing protein</fullName>
    </submittedName>
</protein>
<evidence type="ECO:0000313" key="3">
    <source>
        <dbReference type="Proteomes" id="UP000703269"/>
    </source>
</evidence>
<keyword evidence="3" id="KW-1185">Reference proteome</keyword>
<dbReference type="SMART" id="SM00225">
    <property type="entry name" value="BTB"/>
    <property type="match status" value="1"/>
</dbReference>
<dbReference type="PROSITE" id="PS50097">
    <property type="entry name" value="BTB"/>
    <property type="match status" value="1"/>
</dbReference>
<dbReference type="Gene3D" id="3.30.710.10">
    <property type="entry name" value="Potassium Channel Kv1.1, Chain A"/>
    <property type="match status" value="1"/>
</dbReference>
<dbReference type="InterPro" id="IPR000210">
    <property type="entry name" value="BTB/POZ_dom"/>
</dbReference>
<gene>
    <name evidence="2" type="ORF">PsYK624_129930</name>
</gene>
<dbReference type="Proteomes" id="UP000703269">
    <property type="component" value="Unassembled WGS sequence"/>
</dbReference>
<dbReference type="InterPro" id="IPR011333">
    <property type="entry name" value="SKP1/BTB/POZ_sf"/>
</dbReference>
<dbReference type="AlphaFoldDB" id="A0A9P3GJR2"/>
<dbReference type="EMBL" id="BPQB01000064">
    <property type="protein sequence ID" value="GJE96787.1"/>
    <property type="molecule type" value="Genomic_DNA"/>
</dbReference>
<dbReference type="SUPFAM" id="SSF54695">
    <property type="entry name" value="POZ domain"/>
    <property type="match status" value="1"/>
</dbReference>
<organism evidence="2 3">
    <name type="scientific">Phanerochaete sordida</name>
    <dbReference type="NCBI Taxonomy" id="48140"/>
    <lineage>
        <taxon>Eukaryota</taxon>
        <taxon>Fungi</taxon>
        <taxon>Dikarya</taxon>
        <taxon>Basidiomycota</taxon>
        <taxon>Agaricomycotina</taxon>
        <taxon>Agaricomycetes</taxon>
        <taxon>Polyporales</taxon>
        <taxon>Phanerochaetaceae</taxon>
        <taxon>Phanerochaete</taxon>
    </lineage>
</organism>